<protein>
    <submittedName>
        <fullName evidence="1">Uncharacterized protein</fullName>
    </submittedName>
</protein>
<reference evidence="1 2" key="1">
    <citation type="submission" date="2011-07" db="EMBL/GenBank/DDBJ databases">
        <authorList>
            <person name="Coyne R."/>
            <person name="Brami D."/>
            <person name="Johnson J."/>
            <person name="Hostetler J."/>
            <person name="Hannick L."/>
            <person name="Clark T."/>
            <person name="Cassidy-Hanley D."/>
            <person name="Inman J."/>
        </authorList>
    </citation>
    <scope>NUCLEOTIDE SEQUENCE [LARGE SCALE GENOMIC DNA]</scope>
    <source>
        <strain evidence="1 2">G5</strain>
    </source>
</reference>
<evidence type="ECO:0000313" key="2">
    <source>
        <dbReference type="Proteomes" id="UP000008983"/>
    </source>
</evidence>
<dbReference type="Proteomes" id="UP000008983">
    <property type="component" value="Unassembled WGS sequence"/>
</dbReference>
<gene>
    <name evidence="1" type="ORF">IMG5_046670</name>
</gene>
<dbReference type="GeneID" id="14909849"/>
<evidence type="ECO:0000313" key="1">
    <source>
        <dbReference type="EMBL" id="EGR33668.1"/>
    </source>
</evidence>
<accession>G0QM92</accession>
<name>G0QM92_ICHMU</name>
<sequence length="114" mass="13975">MLKRQINCDNFYFLMRKDMFQKQEQAHLEIQNIILLIQNYQELTGVKICLKQLQINPLLIYNMITNQMIQKIYNSKIIYLILLQTLLDQNIMIIRKKHQRKLKEFVKKMDQFQL</sequence>
<dbReference type="EMBL" id="GL983410">
    <property type="protein sequence ID" value="EGR33668.1"/>
    <property type="molecule type" value="Genomic_DNA"/>
</dbReference>
<proteinExistence type="predicted"/>
<dbReference type="RefSeq" id="XP_004037654.1">
    <property type="nucleotide sequence ID" value="XM_004037606.1"/>
</dbReference>
<organism evidence="1 2">
    <name type="scientific">Ichthyophthirius multifiliis</name>
    <name type="common">White spot disease agent</name>
    <name type="synonym">Ich</name>
    <dbReference type="NCBI Taxonomy" id="5932"/>
    <lineage>
        <taxon>Eukaryota</taxon>
        <taxon>Sar</taxon>
        <taxon>Alveolata</taxon>
        <taxon>Ciliophora</taxon>
        <taxon>Intramacronucleata</taxon>
        <taxon>Oligohymenophorea</taxon>
        <taxon>Hymenostomatida</taxon>
        <taxon>Ophryoglenina</taxon>
        <taxon>Ichthyophthirius</taxon>
    </lineage>
</organism>
<keyword evidence="2" id="KW-1185">Reference proteome</keyword>
<dbReference type="AlphaFoldDB" id="G0QM92"/>
<dbReference type="InParanoid" id="G0QM92"/>